<keyword evidence="4 6" id="KW-1133">Transmembrane helix</keyword>
<dbReference type="AlphaFoldDB" id="A0A1T4YQC5"/>
<evidence type="ECO:0000256" key="5">
    <source>
        <dbReference type="ARBA" id="ARBA00023136"/>
    </source>
</evidence>
<dbReference type="GO" id="GO:0015171">
    <property type="term" value="F:amino acid transmembrane transporter activity"/>
    <property type="evidence" value="ECO:0007669"/>
    <property type="project" value="TreeGrafter"/>
</dbReference>
<dbReference type="InterPro" id="IPR001123">
    <property type="entry name" value="LeuE-type"/>
</dbReference>
<dbReference type="Proteomes" id="UP000191040">
    <property type="component" value="Chromosome I"/>
</dbReference>
<evidence type="ECO:0000256" key="3">
    <source>
        <dbReference type="ARBA" id="ARBA00022692"/>
    </source>
</evidence>
<comment type="subcellular location">
    <subcellularLocation>
        <location evidence="1">Cell membrane</location>
        <topology evidence="1">Multi-pass membrane protein</topology>
    </subcellularLocation>
</comment>
<name>A0A1T4YQC5_9ACTN</name>
<dbReference type="STRING" id="1736691.SAMN06295964_0408"/>
<evidence type="ECO:0000313" key="7">
    <source>
        <dbReference type="EMBL" id="SKB03982.1"/>
    </source>
</evidence>
<feature type="transmembrane region" description="Helical" evidence="6">
    <location>
        <begin position="178"/>
        <end position="198"/>
    </location>
</feature>
<keyword evidence="5 6" id="KW-0472">Membrane</keyword>
<evidence type="ECO:0000313" key="8">
    <source>
        <dbReference type="Proteomes" id="UP000191040"/>
    </source>
</evidence>
<accession>A0A1T4YQC5</accession>
<keyword evidence="3 6" id="KW-0812">Transmembrane</keyword>
<feature type="transmembrane region" description="Helical" evidence="6">
    <location>
        <begin position="6"/>
        <end position="26"/>
    </location>
</feature>
<keyword evidence="8" id="KW-1185">Reference proteome</keyword>
<feature type="transmembrane region" description="Helical" evidence="6">
    <location>
        <begin position="67"/>
        <end position="85"/>
    </location>
</feature>
<evidence type="ECO:0000256" key="6">
    <source>
        <dbReference type="SAM" id="Phobius"/>
    </source>
</evidence>
<reference evidence="8" key="1">
    <citation type="submission" date="2017-02" db="EMBL/GenBank/DDBJ databases">
        <authorList>
            <person name="Varghese N."/>
            <person name="Submissions S."/>
        </authorList>
    </citation>
    <scope>NUCLEOTIDE SEQUENCE [LARGE SCALE GENOMIC DNA]</scope>
    <source>
        <strain evidence="8">9H-4</strain>
    </source>
</reference>
<evidence type="ECO:0000256" key="4">
    <source>
        <dbReference type="ARBA" id="ARBA00022989"/>
    </source>
</evidence>
<feature type="transmembrane region" description="Helical" evidence="6">
    <location>
        <begin position="145"/>
        <end position="166"/>
    </location>
</feature>
<dbReference type="PANTHER" id="PTHR30086">
    <property type="entry name" value="ARGININE EXPORTER PROTEIN ARGO"/>
    <property type="match status" value="1"/>
</dbReference>
<sequence>MVSPFLTGMVTGLSLIVVIGAQNAFVLRQGIRRAHVAVVVAICAVSDLVLILAGVAGIGAIVDRAGWVIDVVTWLGVAFLVWYGIGSIRRAFRPEQLEAAGRAAGTVRTIALQALALTWLNPHVYLDTVVLLGSIAQTHGPVGRWWFGAGASVGSVAWFSALGFGATRLAPLLARPRAWQVLDLLIGLVMFVIAASLVW</sequence>
<evidence type="ECO:0000256" key="2">
    <source>
        <dbReference type="ARBA" id="ARBA00022475"/>
    </source>
</evidence>
<organism evidence="7 8">
    <name type="scientific">Aeromicrobium choanae</name>
    <dbReference type="NCBI Taxonomy" id="1736691"/>
    <lineage>
        <taxon>Bacteria</taxon>
        <taxon>Bacillati</taxon>
        <taxon>Actinomycetota</taxon>
        <taxon>Actinomycetes</taxon>
        <taxon>Propionibacteriales</taxon>
        <taxon>Nocardioidaceae</taxon>
        <taxon>Aeromicrobium</taxon>
    </lineage>
</organism>
<protein>
    <submittedName>
        <fullName evidence="7">L-lysine exporter family protein LysE/ArgO</fullName>
    </submittedName>
</protein>
<dbReference type="GO" id="GO:0005886">
    <property type="term" value="C:plasma membrane"/>
    <property type="evidence" value="ECO:0007669"/>
    <property type="project" value="UniProtKB-SubCell"/>
</dbReference>
<keyword evidence="2" id="KW-1003">Cell membrane</keyword>
<evidence type="ECO:0000256" key="1">
    <source>
        <dbReference type="ARBA" id="ARBA00004651"/>
    </source>
</evidence>
<dbReference type="EMBL" id="LT796768">
    <property type="protein sequence ID" value="SKB03982.1"/>
    <property type="molecule type" value="Genomic_DNA"/>
</dbReference>
<dbReference type="PANTHER" id="PTHR30086:SF20">
    <property type="entry name" value="ARGININE EXPORTER PROTEIN ARGO-RELATED"/>
    <property type="match status" value="1"/>
</dbReference>
<feature type="transmembrane region" description="Helical" evidence="6">
    <location>
        <begin position="38"/>
        <end position="61"/>
    </location>
</feature>
<gene>
    <name evidence="7" type="ORF">SAMN06295964_0408</name>
</gene>
<dbReference type="Pfam" id="PF01810">
    <property type="entry name" value="LysE"/>
    <property type="match status" value="1"/>
</dbReference>
<proteinExistence type="predicted"/>
<dbReference type="RefSeq" id="WP_231948945.1">
    <property type="nucleotide sequence ID" value="NZ_LT796768.1"/>
</dbReference>